<dbReference type="GO" id="GO:0005886">
    <property type="term" value="C:plasma membrane"/>
    <property type="evidence" value="ECO:0007669"/>
    <property type="project" value="UniProtKB-SubCell"/>
</dbReference>
<organism evidence="8 9">
    <name type="scientific">Akkermansia glycaniphila</name>
    <dbReference type="NCBI Taxonomy" id="1679444"/>
    <lineage>
        <taxon>Bacteria</taxon>
        <taxon>Pseudomonadati</taxon>
        <taxon>Verrucomicrobiota</taxon>
        <taxon>Verrucomicrobiia</taxon>
        <taxon>Verrucomicrobiales</taxon>
        <taxon>Akkermansiaceae</taxon>
        <taxon>Akkermansia</taxon>
    </lineage>
</organism>
<protein>
    <submittedName>
        <fullName evidence="8">Biopolymer transport protein exbd/tolr</fullName>
    </submittedName>
</protein>
<comment type="similarity">
    <text evidence="2 7">Belongs to the ExbD/TolR family.</text>
</comment>
<evidence type="ECO:0000313" key="9">
    <source>
        <dbReference type="Proteomes" id="UP000176204"/>
    </source>
</evidence>
<keyword evidence="3" id="KW-1003">Cell membrane</keyword>
<keyword evidence="4 7" id="KW-0812">Transmembrane</keyword>
<evidence type="ECO:0000256" key="4">
    <source>
        <dbReference type="ARBA" id="ARBA00022692"/>
    </source>
</evidence>
<dbReference type="PANTHER" id="PTHR30558">
    <property type="entry name" value="EXBD MEMBRANE COMPONENT OF PMF-DRIVEN MACROMOLECULE IMPORT SYSTEM"/>
    <property type="match status" value="1"/>
</dbReference>
<keyword evidence="5" id="KW-1133">Transmembrane helix</keyword>
<evidence type="ECO:0000256" key="1">
    <source>
        <dbReference type="ARBA" id="ARBA00004162"/>
    </source>
</evidence>
<evidence type="ECO:0000256" key="5">
    <source>
        <dbReference type="ARBA" id="ARBA00022989"/>
    </source>
</evidence>
<dbReference type="GO" id="GO:0022857">
    <property type="term" value="F:transmembrane transporter activity"/>
    <property type="evidence" value="ECO:0007669"/>
    <property type="project" value="InterPro"/>
</dbReference>
<gene>
    <name evidence="8" type="ORF">PYTT_2469</name>
</gene>
<accession>A0A1H6MFE8</accession>
<dbReference type="Proteomes" id="UP000176204">
    <property type="component" value="Chromosome I"/>
</dbReference>
<keyword evidence="7" id="KW-0813">Transport</keyword>
<dbReference type="Pfam" id="PF02472">
    <property type="entry name" value="ExbD"/>
    <property type="match status" value="2"/>
</dbReference>
<keyword evidence="6" id="KW-0472">Membrane</keyword>
<dbReference type="PANTHER" id="PTHR30558:SF3">
    <property type="entry name" value="BIOPOLYMER TRANSPORT PROTEIN EXBD-RELATED"/>
    <property type="match status" value="1"/>
</dbReference>
<evidence type="ECO:0000313" key="8">
    <source>
        <dbReference type="EMBL" id="SEI00278.1"/>
    </source>
</evidence>
<dbReference type="RefSeq" id="WP_176712521.1">
    <property type="nucleotide sequence ID" value="NZ_LIGX01000037.1"/>
</dbReference>
<dbReference type="AlphaFoldDB" id="A0A1H6MFE8"/>
<evidence type="ECO:0000256" key="6">
    <source>
        <dbReference type="ARBA" id="ARBA00023136"/>
    </source>
</evidence>
<evidence type="ECO:0000256" key="7">
    <source>
        <dbReference type="RuleBase" id="RU003879"/>
    </source>
</evidence>
<keyword evidence="9" id="KW-1185">Reference proteome</keyword>
<dbReference type="Gene3D" id="3.30.420.270">
    <property type="match status" value="2"/>
</dbReference>
<dbReference type="STRING" id="1679444.PYTT_2469"/>
<name>A0A1H6MFE8_9BACT</name>
<dbReference type="InterPro" id="IPR003400">
    <property type="entry name" value="ExbD"/>
</dbReference>
<evidence type="ECO:0000256" key="2">
    <source>
        <dbReference type="ARBA" id="ARBA00005811"/>
    </source>
</evidence>
<dbReference type="KEGG" id="agl:PYTT_2469"/>
<dbReference type="EMBL" id="LT629973">
    <property type="protein sequence ID" value="SEI00278.1"/>
    <property type="molecule type" value="Genomic_DNA"/>
</dbReference>
<sequence>MALLSCQGLHAADSKTEPDTVVVTIKGKAPRTVTAKSVPAQVYRDSCSGRAEASEITLNVHEDGSVTIDGERFKDKDRLYAHLRERAMQDQDQTIRIRGEAKTEYQKMVDVLDACTKAGFWNVSFSTRKAVPAPVLVTLELLRDGSVLVDGERPASREELVGKLKALHEENSHASFRITSAPDVRHAHMMTLMEDLIKAGIKSVQLPKFDEPS</sequence>
<evidence type="ECO:0000256" key="3">
    <source>
        <dbReference type="ARBA" id="ARBA00022475"/>
    </source>
</evidence>
<keyword evidence="7" id="KW-0653">Protein transport</keyword>
<proteinExistence type="inferred from homology"/>
<comment type="subcellular location">
    <subcellularLocation>
        <location evidence="1">Cell membrane</location>
        <topology evidence="1">Single-pass membrane protein</topology>
    </subcellularLocation>
    <subcellularLocation>
        <location evidence="7">Cell membrane</location>
        <topology evidence="7">Single-pass type II membrane protein</topology>
    </subcellularLocation>
</comment>
<reference evidence="9" key="1">
    <citation type="submission" date="2016-09" db="EMBL/GenBank/DDBJ databases">
        <authorList>
            <person name="Koehorst J."/>
        </authorList>
    </citation>
    <scope>NUCLEOTIDE SEQUENCE [LARGE SCALE GENOMIC DNA]</scope>
</reference>
<dbReference type="GO" id="GO:0015031">
    <property type="term" value="P:protein transport"/>
    <property type="evidence" value="ECO:0007669"/>
    <property type="project" value="UniProtKB-KW"/>
</dbReference>